<organism evidence="3 4">
    <name type="scientific">Brevibacillus reuszeri</name>
    <dbReference type="NCBI Taxonomy" id="54915"/>
    <lineage>
        <taxon>Bacteria</taxon>
        <taxon>Bacillati</taxon>
        <taxon>Bacillota</taxon>
        <taxon>Bacilli</taxon>
        <taxon>Bacillales</taxon>
        <taxon>Paenibacillaceae</taxon>
        <taxon>Brevibacillus</taxon>
    </lineage>
</organism>
<reference evidence="4" key="1">
    <citation type="submission" date="2015-07" db="EMBL/GenBank/DDBJ databases">
        <title>Genome sequencing project for genomic taxonomy and phylogenomics of Bacillus-like bacteria.</title>
        <authorList>
            <person name="Liu B."/>
            <person name="Wang J."/>
            <person name="Zhu Y."/>
            <person name="Liu G."/>
            <person name="Chen Q."/>
            <person name="Chen Z."/>
            <person name="Lan J."/>
            <person name="Che J."/>
            <person name="Ge C."/>
            <person name="Shi H."/>
            <person name="Pan Z."/>
            <person name="Liu X."/>
        </authorList>
    </citation>
    <scope>NUCLEOTIDE SEQUENCE [LARGE SCALE GENOMIC DNA]</scope>
    <source>
        <strain evidence="4">DSM 9887</strain>
    </source>
</reference>
<evidence type="ECO:0000313" key="4">
    <source>
        <dbReference type="Proteomes" id="UP000036834"/>
    </source>
</evidence>
<dbReference type="InterPro" id="IPR049156">
    <property type="entry name" value="Phage_chap_TAC_15-like"/>
</dbReference>
<dbReference type="Proteomes" id="UP000036834">
    <property type="component" value="Unassembled WGS sequence"/>
</dbReference>
<gene>
    <name evidence="3" type="ORF">ADS79_26810</name>
    <name evidence="2" type="ORF">BRE01_48750</name>
</gene>
<reference evidence="3" key="2">
    <citation type="submission" date="2015-07" db="EMBL/GenBank/DDBJ databases">
        <title>MeaNS - Measles Nucleotide Surveillance Program.</title>
        <authorList>
            <person name="Tran T."/>
            <person name="Druce J."/>
        </authorList>
    </citation>
    <scope>NUCLEOTIDE SEQUENCE</scope>
    <source>
        <strain evidence="3">DSM 9887</strain>
    </source>
</reference>
<dbReference type="PATRIC" id="fig|54915.3.peg.4540"/>
<dbReference type="Proteomes" id="UP000319578">
    <property type="component" value="Unassembled WGS sequence"/>
</dbReference>
<comment type="caution">
    <text evidence="3">The sequence shown here is derived from an EMBL/GenBank/DDBJ whole genome shotgun (WGS) entry which is preliminary data.</text>
</comment>
<dbReference type="OrthoDB" id="2617623at2"/>
<keyword evidence="1" id="KW-0812">Transmembrane</keyword>
<sequence length="162" mass="17652">MQAPVKHKDVEIGGRKFRIRKFPARSGSFILIKLTTILMPIFTSLMPLFKSGLMKDAKEGSFDDFKVDDKVISAVMSQLGNIAEQDFAYIQDQALKVCYESLSAGLAPVLNENGTFGVADLEDDTMLVMGLTIHALVFNLTSFFQGSGLGGIVPGLISSRQD</sequence>
<dbReference type="EMBL" id="BJON01000020">
    <property type="protein sequence ID" value="GED71173.1"/>
    <property type="molecule type" value="Genomic_DNA"/>
</dbReference>
<evidence type="ECO:0000313" key="3">
    <source>
        <dbReference type="EMBL" id="KNB69487.1"/>
    </source>
</evidence>
<proteinExistence type="predicted"/>
<name>A0A0K9YLF2_9BACL</name>
<protein>
    <submittedName>
        <fullName evidence="3">Uncharacterized protein</fullName>
    </submittedName>
</protein>
<keyword evidence="1" id="KW-0472">Membrane</keyword>
<accession>A0A0K9YLF2</accession>
<reference evidence="2 5" key="3">
    <citation type="submission" date="2019-06" db="EMBL/GenBank/DDBJ databases">
        <title>Whole genome shotgun sequence of Brevibacillus reuszeri NBRC 15719.</title>
        <authorList>
            <person name="Hosoyama A."/>
            <person name="Uohara A."/>
            <person name="Ohji S."/>
            <person name="Ichikawa N."/>
        </authorList>
    </citation>
    <scope>NUCLEOTIDE SEQUENCE [LARGE SCALE GENOMIC DNA]</scope>
    <source>
        <strain evidence="2 5">NBRC 15719</strain>
    </source>
</reference>
<evidence type="ECO:0000313" key="2">
    <source>
        <dbReference type="EMBL" id="GED71173.1"/>
    </source>
</evidence>
<keyword evidence="5" id="KW-1185">Reference proteome</keyword>
<dbReference type="RefSeq" id="WP_049741505.1">
    <property type="nucleotide sequence ID" value="NZ_BJON01000020.1"/>
</dbReference>
<dbReference type="Pfam" id="PF21822">
    <property type="entry name" value="Phage_TAC_15"/>
    <property type="match status" value="1"/>
</dbReference>
<keyword evidence="1" id="KW-1133">Transmembrane helix</keyword>
<dbReference type="AlphaFoldDB" id="A0A0K9YLF2"/>
<dbReference type="EMBL" id="LGIQ01000011">
    <property type="protein sequence ID" value="KNB69487.1"/>
    <property type="molecule type" value="Genomic_DNA"/>
</dbReference>
<dbReference type="STRING" id="54915.ADS79_26810"/>
<feature type="transmembrane region" description="Helical" evidence="1">
    <location>
        <begin position="30"/>
        <end position="49"/>
    </location>
</feature>
<evidence type="ECO:0000256" key="1">
    <source>
        <dbReference type="SAM" id="Phobius"/>
    </source>
</evidence>
<evidence type="ECO:0000313" key="5">
    <source>
        <dbReference type="Proteomes" id="UP000319578"/>
    </source>
</evidence>